<dbReference type="EMBL" id="MN310372">
    <property type="protein sequence ID" value="QFX76605.1"/>
    <property type="molecule type" value="Genomic_DNA"/>
</dbReference>
<feature type="region of interest" description="Disordered" evidence="1">
    <location>
        <begin position="1"/>
        <end position="20"/>
    </location>
</feature>
<protein>
    <submittedName>
        <fullName evidence="2">Uncharacterized protein</fullName>
    </submittedName>
</protein>
<keyword evidence="2" id="KW-0614">Plasmid</keyword>
<evidence type="ECO:0000313" key="2">
    <source>
        <dbReference type="EMBL" id="QFX76605.1"/>
    </source>
</evidence>
<geneLocation type="plasmid" evidence="2">
    <name>p716811-VIM</name>
</geneLocation>
<feature type="compositionally biased region" description="Polar residues" evidence="1">
    <location>
        <begin position="1"/>
        <end position="10"/>
    </location>
</feature>
<dbReference type="AlphaFoldDB" id="A0A6B7PWZ3"/>
<name>A0A6B7PWZ3_PSEPU</name>
<reference evidence="2" key="1">
    <citation type="submission" date="2019-08" db="EMBL/GenBank/DDBJ databases">
        <authorList>
            <person name="Zhou D."/>
            <person name="Chen F."/>
        </authorList>
    </citation>
    <scope>NUCLEOTIDE SEQUENCE</scope>
    <source>
        <strain evidence="2">150716811</strain>
        <plasmid evidence="2">p716811-VIM</plasmid>
    </source>
</reference>
<sequence length="37" mass="3974">MRADLTNHTNEPFEACPPGTFMSASEAAIRGLPKGVR</sequence>
<evidence type="ECO:0000256" key="1">
    <source>
        <dbReference type="SAM" id="MobiDB-lite"/>
    </source>
</evidence>
<organism evidence="2">
    <name type="scientific">Pseudomonas putida</name>
    <name type="common">Arthrobacter siderocapsulatus</name>
    <dbReference type="NCBI Taxonomy" id="303"/>
    <lineage>
        <taxon>Bacteria</taxon>
        <taxon>Pseudomonadati</taxon>
        <taxon>Pseudomonadota</taxon>
        <taxon>Gammaproteobacteria</taxon>
        <taxon>Pseudomonadales</taxon>
        <taxon>Pseudomonadaceae</taxon>
        <taxon>Pseudomonas</taxon>
    </lineage>
</organism>
<accession>A0A6B7PWZ3</accession>
<proteinExistence type="predicted"/>